<evidence type="ECO:0000256" key="1">
    <source>
        <dbReference type="ARBA" id="ARBA00004418"/>
    </source>
</evidence>
<keyword evidence="7" id="KW-1185">Reference proteome</keyword>
<dbReference type="EMBL" id="JAEHOE010000097">
    <property type="protein sequence ID" value="KAG2487410.1"/>
    <property type="molecule type" value="Genomic_DNA"/>
</dbReference>
<evidence type="ECO:0000313" key="7">
    <source>
        <dbReference type="Proteomes" id="UP000612055"/>
    </source>
</evidence>
<evidence type="ECO:0000256" key="4">
    <source>
        <dbReference type="ARBA" id="ARBA00022764"/>
    </source>
</evidence>
<dbReference type="Pfam" id="PF13343">
    <property type="entry name" value="SBP_bac_6"/>
    <property type="match status" value="1"/>
</dbReference>
<feature type="region of interest" description="Disordered" evidence="5">
    <location>
        <begin position="45"/>
        <end position="64"/>
    </location>
</feature>
<name>A0A835XPS5_9CHLO</name>
<dbReference type="InterPro" id="IPR001188">
    <property type="entry name" value="Sperm_putr-bd"/>
</dbReference>
<dbReference type="PANTHER" id="PTHR30222">
    <property type="entry name" value="SPERMIDINE/PUTRESCINE-BINDING PERIPLASMIC PROTEIN"/>
    <property type="match status" value="1"/>
</dbReference>
<reference evidence="6" key="1">
    <citation type="journal article" date="2020" name="bioRxiv">
        <title>Comparative genomics of Chlamydomonas.</title>
        <authorList>
            <person name="Craig R.J."/>
            <person name="Hasan A.R."/>
            <person name="Ness R.W."/>
            <person name="Keightley P.D."/>
        </authorList>
    </citation>
    <scope>NUCLEOTIDE SEQUENCE</scope>
    <source>
        <strain evidence="6">CCAP 11/70</strain>
    </source>
</reference>
<accession>A0A835XPS5</accession>
<organism evidence="6 7">
    <name type="scientific">Edaphochlamys debaryana</name>
    <dbReference type="NCBI Taxonomy" id="47281"/>
    <lineage>
        <taxon>Eukaryota</taxon>
        <taxon>Viridiplantae</taxon>
        <taxon>Chlorophyta</taxon>
        <taxon>core chlorophytes</taxon>
        <taxon>Chlorophyceae</taxon>
        <taxon>CS clade</taxon>
        <taxon>Chlamydomonadales</taxon>
        <taxon>Chlamydomonadales incertae sedis</taxon>
        <taxon>Edaphochlamys</taxon>
    </lineage>
</organism>
<dbReference type="PANTHER" id="PTHR30222:SF17">
    <property type="entry name" value="SPERMIDINE_PUTRESCINE-BINDING PERIPLASMIC PROTEIN"/>
    <property type="match status" value="1"/>
</dbReference>
<protein>
    <submittedName>
        <fullName evidence="6">Uncharacterized protein</fullName>
    </submittedName>
</protein>
<keyword evidence="3" id="KW-0732">Signal</keyword>
<dbReference type="Gene3D" id="3.40.190.10">
    <property type="entry name" value="Periplasmic binding protein-like II"/>
    <property type="match status" value="2"/>
</dbReference>
<keyword evidence="4" id="KW-0574">Periplasm</keyword>
<sequence length="564" mass="58940">MRALHAEPSRAAGNGPAARRAIPSFLNARLGRRSLAAASGSQLAEPSLLKEPAAEPSTSTSEPCRASWNQACSRRHAALGAAAILASPLAATGPAQAIKAVTLRDGTVVSAAEHGMTIAIVALRGSVPATTATDFKESIGKYCGFSLDQRSQLGDIFKELSDTTGKNKRSSGIADAVTLGDAWLAPAVARGLVQPLRGAEGYRWWRLLPERMRQLVRRNPVTGLADPNGLVFGAPYRWGATLVAYRRDRLLRRGGTPLLDWSDLLQPSLKGRIAMTDSPRELLAAALRSLGLGANAGAAELAAAGLSEQDLKDRVAALRAQVRLFSSRDHCRALQAGDVWAVVGDSSDLVLVAERSGNVELVSPLSGTQLWADVWAVPSGARGGHRQQGPSPLLAPWIEFTLSPGRVTGQPGLKGGAPVAMLPDPGTSPATANSVLAAIHQHREHLLQAHAAANPPGGPLGVAIRGLAATTGGAGISGIPLLRPFLDDPRGGAAAAGTSLAAAASEAEREAAAAAARRDAWMYPAVALQHDRCYLPPPPVLARSDFLLPRDEATMELYRRVLGE</sequence>
<dbReference type="SUPFAM" id="SSF53850">
    <property type="entry name" value="Periplasmic binding protein-like II"/>
    <property type="match status" value="1"/>
</dbReference>
<evidence type="ECO:0000256" key="2">
    <source>
        <dbReference type="ARBA" id="ARBA00022448"/>
    </source>
</evidence>
<dbReference type="GO" id="GO:0019808">
    <property type="term" value="F:polyamine binding"/>
    <property type="evidence" value="ECO:0007669"/>
    <property type="project" value="InterPro"/>
</dbReference>
<keyword evidence="2" id="KW-0813">Transport</keyword>
<proteinExistence type="predicted"/>
<evidence type="ECO:0000256" key="5">
    <source>
        <dbReference type="SAM" id="MobiDB-lite"/>
    </source>
</evidence>
<dbReference type="OrthoDB" id="10266693at2759"/>
<gene>
    <name evidence="6" type="ORF">HYH03_013979</name>
</gene>
<evidence type="ECO:0000313" key="6">
    <source>
        <dbReference type="EMBL" id="KAG2487410.1"/>
    </source>
</evidence>
<dbReference type="PRINTS" id="PR00909">
    <property type="entry name" value="SPERMDNBNDNG"/>
</dbReference>
<dbReference type="Proteomes" id="UP000612055">
    <property type="component" value="Unassembled WGS sequence"/>
</dbReference>
<comment type="caution">
    <text evidence="6">The sequence shown here is derived from an EMBL/GenBank/DDBJ whole genome shotgun (WGS) entry which is preliminary data.</text>
</comment>
<dbReference type="AlphaFoldDB" id="A0A835XPS5"/>
<evidence type="ECO:0000256" key="3">
    <source>
        <dbReference type="ARBA" id="ARBA00022729"/>
    </source>
</evidence>
<dbReference type="GO" id="GO:0015846">
    <property type="term" value="P:polyamine transport"/>
    <property type="evidence" value="ECO:0007669"/>
    <property type="project" value="InterPro"/>
</dbReference>
<comment type="subcellular location">
    <subcellularLocation>
        <location evidence="1">Periplasm</location>
    </subcellularLocation>
</comment>